<evidence type="ECO:0000256" key="6">
    <source>
        <dbReference type="SAM" id="Phobius"/>
    </source>
</evidence>
<dbReference type="Pfam" id="PF00482">
    <property type="entry name" value="T2SSF"/>
    <property type="match status" value="1"/>
</dbReference>
<dbReference type="RefSeq" id="WP_112770017.1">
    <property type="nucleotide sequence ID" value="NZ_CP063191.1"/>
</dbReference>
<dbReference type="Proteomes" id="UP000251047">
    <property type="component" value="Unassembled WGS sequence"/>
</dbReference>
<evidence type="ECO:0000256" key="4">
    <source>
        <dbReference type="ARBA" id="ARBA00022989"/>
    </source>
</evidence>
<accession>A0A364VA40</accession>
<keyword evidence="5 6" id="KW-0472">Membrane</keyword>
<dbReference type="PANTHER" id="PTHR35007:SF4">
    <property type="entry name" value="CONSERVED TRANSMEMBRANE PROTEIN-RELATED"/>
    <property type="match status" value="1"/>
</dbReference>
<evidence type="ECO:0000313" key="8">
    <source>
        <dbReference type="EMBL" id="RAV33478.1"/>
    </source>
</evidence>
<comment type="caution">
    <text evidence="8">The sequence shown here is derived from an EMBL/GenBank/DDBJ whole genome shotgun (WGS) entry which is preliminary data.</text>
</comment>
<evidence type="ECO:0000313" key="9">
    <source>
        <dbReference type="Proteomes" id="UP000251047"/>
    </source>
</evidence>
<evidence type="ECO:0000256" key="3">
    <source>
        <dbReference type="ARBA" id="ARBA00022692"/>
    </source>
</evidence>
<dbReference type="EMBL" id="PHQP01000070">
    <property type="protein sequence ID" value="RAV33478.1"/>
    <property type="molecule type" value="Genomic_DNA"/>
</dbReference>
<feature type="transmembrane region" description="Helical" evidence="6">
    <location>
        <begin position="180"/>
        <end position="203"/>
    </location>
</feature>
<evidence type="ECO:0000259" key="7">
    <source>
        <dbReference type="Pfam" id="PF00482"/>
    </source>
</evidence>
<keyword evidence="2" id="KW-1003">Cell membrane</keyword>
<keyword evidence="4 6" id="KW-1133">Transmembrane helix</keyword>
<evidence type="ECO:0000256" key="5">
    <source>
        <dbReference type="ARBA" id="ARBA00023136"/>
    </source>
</evidence>
<reference evidence="8 9" key="1">
    <citation type="journal article" date="2018" name="Syst. Appl. Microbiol.">
        <title>Corynebacterium heidelbergense sp. nov., isolated from the preen glands of Egyptian geese (Alopochen aegyptiacus).</title>
        <authorList>
            <person name="Braun M.S."/>
            <person name="Wang E."/>
            <person name="Zimmermann S."/>
            <person name="Wink M."/>
        </authorList>
    </citation>
    <scope>NUCLEOTIDE SEQUENCE [LARGE SCALE GENOMIC DNA]</scope>
    <source>
        <strain evidence="8 9">DSM 104638</strain>
    </source>
</reference>
<dbReference type="OrthoDB" id="3267562at2"/>
<organism evidence="8 9">
    <name type="scientific">Corynebacterium heidelbergense</name>
    <dbReference type="NCBI Taxonomy" id="2055947"/>
    <lineage>
        <taxon>Bacteria</taxon>
        <taxon>Bacillati</taxon>
        <taxon>Actinomycetota</taxon>
        <taxon>Actinomycetes</taxon>
        <taxon>Mycobacteriales</taxon>
        <taxon>Corynebacteriaceae</taxon>
        <taxon>Corynebacterium</taxon>
    </lineage>
</organism>
<evidence type="ECO:0000256" key="2">
    <source>
        <dbReference type="ARBA" id="ARBA00022475"/>
    </source>
</evidence>
<dbReference type="InterPro" id="IPR018076">
    <property type="entry name" value="T2SS_GspF_dom"/>
</dbReference>
<dbReference type="AlphaFoldDB" id="A0A364VA40"/>
<proteinExistence type="predicted"/>
<evidence type="ECO:0000256" key="1">
    <source>
        <dbReference type="ARBA" id="ARBA00004651"/>
    </source>
</evidence>
<keyword evidence="3 6" id="KW-0812">Transmembrane</keyword>
<sequence>MIPVVWASCLMLVGFTGWQVGRRIRQAARARAFLAHLREAVDALAREVGAGALPADALGAVAEHVQDPALGRVLSRAGSEVSLGADPRQVAAYTEGDPEAGAEGHVRHLLELWQLNRRHGVALAPLLDAYVRDLDAQLAHQSKAASAMAGARLTVIVLLALPVGAVLLGGSFGLNTAGLLLSTALGCLLLLVGVLLACGGVLWTEALTVRALGGVGGRAGPPVDRDLAAARILDVFAEALVAGATVPTAWSMAAAGVGANASAKGERSSPEGAVAALLASGAGPRAWEPLVQDGSYGPIARQAVHQTRSGFALAEGVHLHAGRLRRRAADTSTANAERVLIALAAPLTLCFLPAFVVVGLIPLVIGLAGL</sequence>
<gene>
    <name evidence="8" type="ORF">CWC39_08290</name>
</gene>
<dbReference type="PANTHER" id="PTHR35007">
    <property type="entry name" value="INTEGRAL MEMBRANE PROTEIN-RELATED"/>
    <property type="match status" value="1"/>
</dbReference>
<feature type="transmembrane region" description="Helical" evidence="6">
    <location>
        <begin position="339"/>
        <end position="365"/>
    </location>
</feature>
<comment type="subcellular location">
    <subcellularLocation>
        <location evidence="1">Cell membrane</location>
        <topology evidence="1">Multi-pass membrane protein</topology>
    </subcellularLocation>
</comment>
<protein>
    <recommendedName>
        <fullName evidence="7">Type II secretion system protein GspF domain-containing protein</fullName>
    </recommendedName>
</protein>
<dbReference type="GO" id="GO:0005886">
    <property type="term" value="C:plasma membrane"/>
    <property type="evidence" value="ECO:0007669"/>
    <property type="project" value="UniProtKB-SubCell"/>
</dbReference>
<feature type="transmembrane region" description="Helical" evidence="6">
    <location>
        <begin position="153"/>
        <end position="174"/>
    </location>
</feature>
<feature type="domain" description="Type II secretion system protein GspF" evidence="7">
    <location>
        <begin position="41"/>
        <end position="167"/>
    </location>
</feature>
<name>A0A364VA40_9CORY</name>